<dbReference type="Gene3D" id="3.30.1330.30">
    <property type="match status" value="1"/>
</dbReference>
<organism evidence="6 7">
    <name type="scientific">Texas Phoenix palm phytoplasma</name>
    <dbReference type="NCBI Taxonomy" id="176709"/>
    <lineage>
        <taxon>Bacteria</taxon>
        <taxon>Bacillati</taxon>
        <taxon>Mycoplasmatota</taxon>
        <taxon>Mollicutes</taxon>
        <taxon>Acholeplasmatales</taxon>
        <taxon>Acholeplasmataceae</taxon>
        <taxon>Candidatus Phytoplasma</taxon>
        <taxon>16SrIV (Coconut lethal yellows group)</taxon>
    </lineage>
</organism>
<feature type="domain" description="tRNA/rRNA methyltransferase SpoU type" evidence="4">
    <location>
        <begin position="95"/>
        <end position="238"/>
    </location>
</feature>
<dbReference type="Pfam" id="PF00588">
    <property type="entry name" value="SpoU_methylase"/>
    <property type="match status" value="1"/>
</dbReference>
<protein>
    <submittedName>
        <fullName evidence="6">RNA methyltransferase</fullName>
    </submittedName>
</protein>
<proteinExistence type="inferred from homology"/>
<dbReference type="GO" id="GO:0032259">
    <property type="term" value="P:methylation"/>
    <property type="evidence" value="ECO:0007669"/>
    <property type="project" value="UniProtKB-KW"/>
</dbReference>
<sequence length="241" mass="27904">MISSKQNYKFKKLKKLLLKKYRDIHQEFIVYGEHLIEEALKRNIVIEMYSSCFLENSILMKEFLFKELNVIGTPPFKIALCKICNMPLKNKNNNILVLDEIQNPQNAGVLLRSACAFNFNHVFFSKNSVDFYNEKTIRASQGACFNLFLERGDIINFLDLKINQSYKIFSSCVYEKNINLNKLNLNFFKKNPKRILIVGNEGSGISSEVKKKSHFFLNIETNLVESLNVAVAGSILMYFLK</sequence>
<evidence type="ECO:0000313" key="7">
    <source>
        <dbReference type="Proteomes" id="UP001192346"/>
    </source>
</evidence>
<reference evidence="6" key="1">
    <citation type="submission" date="2019-10" db="EMBL/GenBank/DDBJ databases">
        <title>Whole Genome Sequencing and Characterization of Texas Phoenix Palm Decline Phytoplasma Belongs to Lethal Yellowing (16SrIV) Group.</title>
        <authorList>
            <person name="Bao M."/>
        </authorList>
    </citation>
    <scope>NUCLEOTIDE SEQUENCE [LARGE SCALE GENOMIC DNA]</scope>
    <source>
        <strain evidence="6">ACPD</strain>
    </source>
</reference>
<dbReference type="Gene3D" id="3.40.1280.10">
    <property type="match status" value="1"/>
</dbReference>
<dbReference type="GO" id="GO:0008168">
    <property type="term" value="F:methyltransferase activity"/>
    <property type="evidence" value="ECO:0007669"/>
    <property type="project" value="UniProtKB-KW"/>
</dbReference>
<dbReference type="InterPro" id="IPR053888">
    <property type="entry name" value="MRM3-like_sub_bind"/>
</dbReference>
<evidence type="ECO:0000256" key="3">
    <source>
        <dbReference type="ARBA" id="ARBA00022679"/>
    </source>
</evidence>
<dbReference type="RefSeq" id="WP_138108062.1">
    <property type="nucleotide sequence ID" value="NZ_VBRA02000009.1"/>
</dbReference>
<feature type="domain" description="MRM3-like substrate binding" evidence="5">
    <location>
        <begin position="7"/>
        <end position="49"/>
    </location>
</feature>
<keyword evidence="3" id="KW-0808">Transferase</keyword>
<gene>
    <name evidence="6" type="ORF">FEF22_001700</name>
</gene>
<dbReference type="PANTHER" id="PTHR43191:SF2">
    <property type="entry name" value="RRNA METHYLTRANSFERASE 3, MITOCHONDRIAL"/>
    <property type="match status" value="1"/>
</dbReference>
<accession>A0ABS5BIS4</accession>
<dbReference type="InterPro" id="IPR001537">
    <property type="entry name" value="SpoU_MeTrfase"/>
</dbReference>
<evidence type="ECO:0000313" key="6">
    <source>
        <dbReference type="EMBL" id="MBP3059490.1"/>
    </source>
</evidence>
<dbReference type="PANTHER" id="PTHR43191">
    <property type="entry name" value="RRNA METHYLTRANSFERASE 3"/>
    <property type="match status" value="1"/>
</dbReference>
<evidence type="ECO:0000259" key="5">
    <source>
        <dbReference type="Pfam" id="PF22435"/>
    </source>
</evidence>
<keyword evidence="2 6" id="KW-0489">Methyltransferase</keyword>
<dbReference type="InterPro" id="IPR029026">
    <property type="entry name" value="tRNA_m1G_MTases_N"/>
</dbReference>
<dbReference type="Proteomes" id="UP001192346">
    <property type="component" value="Unassembled WGS sequence"/>
</dbReference>
<dbReference type="InterPro" id="IPR029064">
    <property type="entry name" value="Ribosomal_eL30-like_sf"/>
</dbReference>
<dbReference type="SUPFAM" id="SSF55315">
    <property type="entry name" value="L30e-like"/>
    <property type="match status" value="1"/>
</dbReference>
<dbReference type="EMBL" id="VBRA02000009">
    <property type="protein sequence ID" value="MBP3059490.1"/>
    <property type="molecule type" value="Genomic_DNA"/>
</dbReference>
<dbReference type="InterPro" id="IPR029028">
    <property type="entry name" value="Alpha/beta_knot_MTases"/>
</dbReference>
<dbReference type="SUPFAM" id="SSF75217">
    <property type="entry name" value="alpha/beta knot"/>
    <property type="match status" value="1"/>
</dbReference>
<keyword evidence="7" id="KW-1185">Reference proteome</keyword>
<evidence type="ECO:0000256" key="2">
    <source>
        <dbReference type="ARBA" id="ARBA00022603"/>
    </source>
</evidence>
<comment type="caution">
    <text evidence="6">The sequence shown here is derived from an EMBL/GenBank/DDBJ whole genome shotgun (WGS) entry which is preliminary data.</text>
</comment>
<comment type="similarity">
    <text evidence="1">Belongs to the class IV-like SAM-binding methyltransferase superfamily. RNA methyltransferase TrmH family.</text>
</comment>
<evidence type="ECO:0000259" key="4">
    <source>
        <dbReference type="Pfam" id="PF00588"/>
    </source>
</evidence>
<evidence type="ECO:0000256" key="1">
    <source>
        <dbReference type="ARBA" id="ARBA00007228"/>
    </source>
</evidence>
<dbReference type="InterPro" id="IPR051259">
    <property type="entry name" value="rRNA_Methyltransferase"/>
</dbReference>
<dbReference type="Pfam" id="PF22435">
    <property type="entry name" value="MRM3-like_sub_bind"/>
    <property type="match status" value="1"/>
</dbReference>
<name>A0ABS5BIS4_9MOLU</name>
<dbReference type="CDD" id="cd18095">
    <property type="entry name" value="SpoU-like_rRNA-MTase"/>
    <property type="match status" value="1"/>
</dbReference>